<gene>
    <name evidence="1" type="ORF">E2C01_014269</name>
</gene>
<name>A0A5B7DJC6_PORTR</name>
<evidence type="ECO:0000313" key="2">
    <source>
        <dbReference type="Proteomes" id="UP000324222"/>
    </source>
</evidence>
<proteinExistence type="predicted"/>
<evidence type="ECO:0000313" key="1">
    <source>
        <dbReference type="EMBL" id="MPC21287.1"/>
    </source>
</evidence>
<keyword evidence="2" id="KW-1185">Reference proteome</keyword>
<dbReference type="Proteomes" id="UP000324222">
    <property type="component" value="Unassembled WGS sequence"/>
</dbReference>
<comment type="caution">
    <text evidence="1">The sequence shown here is derived from an EMBL/GenBank/DDBJ whole genome shotgun (WGS) entry which is preliminary data.</text>
</comment>
<dbReference type="AlphaFoldDB" id="A0A5B7DJC6"/>
<protein>
    <submittedName>
        <fullName evidence="1">Uncharacterized protein</fullName>
    </submittedName>
</protein>
<accession>A0A5B7DJC6</accession>
<dbReference type="EMBL" id="VSRR010000960">
    <property type="protein sequence ID" value="MPC21287.1"/>
    <property type="molecule type" value="Genomic_DNA"/>
</dbReference>
<sequence>MEGETDGEVWLVSSSGLTEVVVAGVEMTEVTEDSGLVGEMAGEFWGAEERTGRPRLPLLLLRSREKMRKMEGRATVLLVPPNHS</sequence>
<organism evidence="1 2">
    <name type="scientific">Portunus trituberculatus</name>
    <name type="common">Swimming crab</name>
    <name type="synonym">Neptunus trituberculatus</name>
    <dbReference type="NCBI Taxonomy" id="210409"/>
    <lineage>
        <taxon>Eukaryota</taxon>
        <taxon>Metazoa</taxon>
        <taxon>Ecdysozoa</taxon>
        <taxon>Arthropoda</taxon>
        <taxon>Crustacea</taxon>
        <taxon>Multicrustacea</taxon>
        <taxon>Malacostraca</taxon>
        <taxon>Eumalacostraca</taxon>
        <taxon>Eucarida</taxon>
        <taxon>Decapoda</taxon>
        <taxon>Pleocyemata</taxon>
        <taxon>Brachyura</taxon>
        <taxon>Eubrachyura</taxon>
        <taxon>Portunoidea</taxon>
        <taxon>Portunidae</taxon>
        <taxon>Portuninae</taxon>
        <taxon>Portunus</taxon>
    </lineage>
</organism>
<reference evidence="1 2" key="1">
    <citation type="submission" date="2019-05" db="EMBL/GenBank/DDBJ databases">
        <title>Another draft genome of Portunus trituberculatus and its Hox gene families provides insights of decapod evolution.</title>
        <authorList>
            <person name="Jeong J.-H."/>
            <person name="Song I."/>
            <person name="Kim S."/>
            <person name="Choi T."/>
            <person name="Kim D."/>
            <person name="Ryu S."/>
            <person name="Kim W."/>
        </authorList>
    </citation>
    <scope>NUCLEOTIDE SEQUENCE [LARGE SCALE GENOMIC DNA]</scope>
    <source>
        <tissue evidence="1">Muscle</tissue>
    </source>
</reference>